<comment type="caution">
    <text evidence="2">The sequence shown here is derived from an EMBL/GenBank/DDBJ whole genome shotgun (WGS) entry which is preliminary data.</text>
</comment>
<dbReference type="EMBL" id="MCGO01000023">
    <property type="protein sequence ID" value="ORY44217.1"/>
    <property type="molecule type" value="Genomic_DNA"/>
</dbReference>
<feature type="region of interest" description="Disordered" evidence="1">
    <location>
        <begin position="1"/>
        <end position="50"/>
    </location>
</feature>
<dbReference type="AlphaFoldDB" id="A0A1Y2CBE4"/>
<accession>A0A1Y2CBE4</accession>
<evidence type="ECO:0000313" key="3">
    <source>
        <dbReference type="Proteomes" id="UP000193642"/>
    </source>
</evidence>
<evidence type="ECO:0000256" key="1">
    <source>
        <dbReference type="SAM" id="MobiDB-lite"/>
    </source>
</evidence>
<organism evidence="2 3">
    <name type="scientific">Rhizoclosmatium globosum</name>
    <dbReference type="NCBI Taxonomy" id="329046"/>
    <lineage>
        <taxon>Eukaryota</taxon>
        <taxon>Fungi</taxon>
        <taxon>Fungi incertae sedis</taxon>
        <taxon>Chytridiomycota</taxon>
        <taxon>Chytridiomycota incertae sedis</taxon>
        <taxon>Chytridiomycetes</taxon>
        <taxon>Chytridiales</taxon>
        <taxon>Chytriomycetaceae</taxon>
        <taxon>Rhizoclosmatium</taxon>
    </lineage>
</organism>
<protein>
    <submittedName>
        <fullName evidence="2">Uncharacterized protein</fullName>
    </submittedName>
</protein>
<dbReference type="Proteomes" id="UP000193642">
    <property type="component" value="Unassembled WGS sequence"/>
</dbReference>
<keyword evidence="3" id="KW-1185">Reference proteome</keyword>
<feature type="compositionally biased region" description="Acidic residues" evidence="1">
    <location>
        <begin position="21"/>
        <end position="35"/>
    </location>
</feature>
<dbReference type="OrthoDB" id="10458132at2759"/>
<gene>
    <name evidence="2" type="ORF">BCR33DRAFT_717276</name>
</gene>
<reference evidence="2 3" key="1">
    <citation type="submission" date="2016-07" db="EMBL/GenBank/DDBJ databases">
        <title>Pervasive Adenine N6-methylation of Active Genes in Fungi.</title>
        <authorList>
            <consortium name="DOE Joint Genome Institute"/>
            <person name="Mondo S.J."/>
            <person name="Dannebaum R.O."/>
            <person name="Kuo R.C."/>
            <person name="Labutti K."/>
            <person name="Haridas S."/>
            <person name="Kuo A."/>
            <person name="Salamov A."/>
            <person name="Ahrendt S.R."/>
            <person name="Lipzen A."/>
            <person name="Sullivan W."/>
            <person name="Andreopoulos W.B."/>
            <person name="Clum A."/>
            <person name="Lindquist E."/>
            <person name="Daum C."/>
            <person name="Ramamoorthy G.K."/>
            <person name="Gryganskyi A."/>
            <person name="Culley D."/>
            <person name="Magnuson J.K."/>
            <person name="James T.Y."/>
            <person name="O'Malley M.A."/>
            <person name="Stajich J.E."/>
            <person name="Spatafora J.W."/>
            <person name="Visel A."/>
            <person name="Grigoriev I.V."/>
        </authorList>
    </citation>
    <scope>NUCLEOTIDE SEQUENCE [LARGE SCALE GENOMIC DNA]</scope>
    <source>
        <strain evidence="2 3">JEL800</strain>
    </source>
</reference>
<proteinExistence type="predicted"/>
<sequence length="334" mass="36759">MFSYGGRGGTSMRLAGYGGHDDEDEDDEENELEEVEPSREATMVQSALPTKPVQISPLIKAAEPKISAEEQPLPKAQSNSIAPNKETTLKSALKNTVLLPLETIPVPLPNQPVSSQTTQTKITPLPLASSISEDIDQDAIKLLDLDSNVQSPPTPLREYYTSDFHGDQKGALRLSERHTMESKDTLDFYPQPKSRASVVASKDVTASKESFVDSHIVDHNAQNHPAVGDIVAPSVSDAPVDGIVNEEQILTFIRAREGRKILNSTSVEVLMRAIATNNDWSDDEMRCDVALLHKYRLKSVKNLRALSGHAWSELTDILPTTKDLIRKSIAWEET</sequence>
<evidence type="ECO:0000313" key="2">
    <source>
        <dbReference type="EMBL" id="ORY44217.1"/>
    </source>
</evidence>
<name>A0A1Y2CBE4_9FUNG</name>